<dbReference type="AlphaFoldDB" id="A0A8T3UX08"/>
<dbReference type="InterPro" id="IPR036388">
    <property type="entry name" value="WH-like_DNA-bd_sf"/>
</dbReference>
<organism evidence="2 3">
    <name type="scientific">Candidatus Acidifodinimicrobium mancum</name>
    <dbReference type="NCBI Taxonomy" id="2898728"/>
    <lineage>
        <taxon>Archaea</taxon>
        <taxon>Candidatus Parvarchaeota</taxon>
        <taxon>Candidatus Acidifodinimicrobiaceae</taxon>
        <taxon>Candidatus Acidifodinimicrobium</taxon>
    </lineage>
</organism>
<protein>
    <recommendedName>
        <fullName evidence="1">Transcription regulator TrmB N-terminal domain-containing protein</fullName>
    </recommendedName>
</protein>
<dbReference type="InterPro" id="IPR036390">
    <property type="entry name" value="WH_DNA-bd_sf"/>
</dbReference>
<dbReference type="PANTHER" id="PTHR34293">
    <property type="entry name" value="HTH-TYPE TRANSCRIPTIONAL REGULATOR TRMBL2"/>
    <property type="match status" value="1"/>
</dbReference>
<accession>A0A8T3UX08</accession>
<dbReference type="Proteomes" id="UP000763484">
    <property type="component" value="Unassembled WGS sequence"/>
</dbReference>
<feature type="domain" description="Transcription regulator TrmB N-terminal" evidence="1">
    <location>
        <begin position="16"/>
        <end position="80"/>
    </location>
</feature>
<evidence type="ECO:0000259" key="1">
    <source>
        <dbReference type="Pfam" id="PF01978"/>
    </source>
</evidence>
<dbReference type="EMBL" id="JADFAQ010000017">
    <property type="protein sequence ID" value="MBE5727987.1"/>
    <property type="molecule type" value="Genomic_DNA"/>
</dbReference>
<dbReference type="Pfam" id="PF01978">
    <property type="entry name" value="TrmB"/>
    <property type="match status" value="1"/>
</dbReference>
<dbReference type="InterPro" id="IPR051797">
    <property type="entry name" value="TrmB-like"/>
</dbReference>
<dbReference type="Gene3D" id="1.10.10.10">
    <property type="entry name" value="Winged helix-like DNA-binding domain superfamily/Winged helix DNA-binding domain"/>
    <property type="match status" value="1"/>
</dbReference>
<comment type="caution">
    <text evidence="2">The sequence shown here is derived from an EMBL/GenBank/DDBJ whole genome shotgun (WGS) entry which is preliminary data.</text>
</comment>
<dbReference type="InterPro" id="IPR002831">
    <property type="entry name" value="Tscrpt_reg_TrmB_N"/>
</dbReference>
<reference evidence="2 3" key="1">
    <citation type="submission" date="2020-09" db="EMBL/GenBank/DDBJ databases">
        <title>Genomic characterization of a novel Parvarchaeota family in acid mine drainage sediments.</title>
        <authorList>
            <person name="Luo Z.-H."/>
        </authorList>
    </citation>
    <scope>NUCLEOTIDE SEQUENCE [LARGE SCALE GENOMIC DNA]</scope>
    <source>
        <strain evidence="2">TL1-5_bins.178</strain>
    </source>
</reference>
<feature type="non-terminal residue" evidence="2">
    <location>
        <position position="103"/>
    </location>
</feature>
<name>A0A8T3UX08_9ARCH</name>
<sequence>MPLSFSEDYIGKVRRMFGLNMYEAKIWLALLSQGKSTNGKLSDLANIPKSRSYDILVSLENAGFVVRELGKPITYKATPPSELLANMKEKTEEGYKAQVEKIE</sequence>
<gene>
    <name evidence="2" type="ORF">IHE50_01045</name>
</gene>
<dbReference type="SUPFAM" id="SSF46785">
    <property type="entry name" value="Winged helix' DNA-binding domain"/>
    <property type="match status" value="1"/>
</dbReference>
<evidence type="ECO:0000313" key="2">
    <source>
        <dbReference type="EMBL" id="MBE5727987.1"/>
    </source>
</evidence>
<evidence type="ECO:0000313" key="3">
    <source>
        <dbReference type="Proteomes" id="UP000763484"/>
    </source>
</evidence>
<dbReference type="PANTHER" id="PTHR34293:SF1">
    <property type="entry name" value="HTH-TYPE TRANSCRIPTIONAL REGULATOR TRMBL2"/>
    <property type="match status" value="1"/>
</dbReference>
<proteinExistence type="predicted"/>